<accession>A0ABD3P4F3</accession>
<evidence type="ECO:0000256" key="12">
    <source>
        <dbReference type="ARBA" id="ARBA00023014"/>
    </source>
</evidence>
<dbReference type="InterPro" id="IPR036922">
    <property type="entry name" value="Rieske_2Fe-2S_sf"/>
</dbReference>
<feature type="signal peptide" evidence="14">
    <location>
        <begin position="1"/>
        <end position="21"/>
    </location>
</feature>
<evidence type="ECO:0000256" key="7">
    <source>
        <dbReference type="ARBA" id="ARBA00022723"/>
    </source>
</evidence>
<keyword evidence="13" id="KW-0472">Membrane</keyword>
<evidence type="ECO:0000256" key="5">
    <source>
        <dbReference type="ARBA" id="ARBA00022692"/>
    </source>
</evidence>
<comment type="caution">
    <text evidence="16">The sequence shown here is derived from an EMBL/GenBank/DDBJ whole genome shotgun (WGS) entry which is preliminary data.</text>
</comment>
<evidence type="ECO:0000256" key="1">
    <source>
        <dbReference type="ARBA" id="ARBA00004229"/>
    </source>
</evidence>
<proteinExistence type="predicted"/>
<dbReference type="Proteomes" id="UP001530315">
    <property type="component" value="Unassembled WGS sequence"/>
</dbReference>
<evidence type="ECO:0000256" key="13">
    <source>
        <dbReference type="ARBA" id="ARBA00023136"/>
    </source>
</evidence>
<evidence type="ECO:0000256" key="4">
    <source>
        <dbReference type="ARBA" id="ARBA00022640"/>
    </source>
</evidence>
<keyword evidence="12" id="KW-0411">Iron-sulfur</keyword>
<gene>
    <name evidence="16" type="ORF">ACHAW5_001359</name>
</gene>
<evidence type="ECO:0000256" key="2">
    <source>
        <dbReference type="ARBA" id="ARBA00004370"/>
    </source>
</evidence>
<name>A0ABD3P4F3_9STRA</name>
<dbReference type="SUPFAM" id="SSF50022">
    <property type="entry name" value="ISP domain"/>
    <property type="match status" value="1"/>
</dbReference>
<dbReference type="EMBL" id="JALLAZ020001005">
    <property type="protein sequence ID" value="KAL3782678.1"/>
    <property type="molecule type" value="Genomic_DNA"/>
</dbReference>
<evidence type="ECO:0000313" key="16">
    <source>
        <dbReference type="EMBL" id="KAL3782678.1"/>
    </source>
</evidence>
<keyword evidence="4" id="KW-0934">Plastid</keyword>
<evidence type="ECO:0000256" key="3">
    <source>
        <dbReference type="ARBA" id="ARBA00022528"/>
    </source>
</evidence>
<dbReference type="InterPro" id="IPR017941">
    <property type="entry name" value="Rieske_2Fe-2S"/>
</dbReference>
<keyword evidence="17" id="KW-1185">Reference proteome</keyword>
<dbReference type="GO" id="GO:0051537">
    <property type="term" value="F:2 iron, 2 sulfur cluster binding"/>
    <property type="evidence" value="ECO:0007669"/>
    <property type="project" value="UniProtKB-KW"/>
</dbReference>
<keyword evidence="10" id="KW-0560">Oxidoreductase</keyword>
<dbReference type="Pfam" id="PF08417">
    <property type="entry name" value="PaO"/>
    <property type="match status" value="1"/>
</dbReference>
<dbReference type="PANTHER" id="PTHR21266:SF32">
    <property type="entry name" value="CHOLESTEROL 7-DESATURASE NVD"/>
    <property type="match status" value="1"/>
</dbReference>
<evidence type="ECO:0000256" key="9">
    <source>
        <dbReference type="ARBA" id="ARBA00022989"/>
    </source>
</evidence>
<evidence type="ECO:0000256" key="14">
    <source>
        <dbReference type="SAM" id="SignalP"/>
    </source>
</evidence>
<reference evidence="16 17" key="1">
    <citation type="submission" date="2024-10" db="EMBL/GenBank/DDBJ databases">
        <title>Updated reference genomes for cyclostephanoid diatoms.</title>
        <authorList>
            <person name="Roberts W.R."/>
            <person name="Alverson A.J."/>
        </authorList>
    </citation>
    <scope>NUCLEOTIDE SEQUENCE [LARGE SCALE GENOMIC DNA]</scope>
    <source>
        <strain evidence="16 17">AJA276-08</strain>
    </source>
</reference>
<evidence type="ECO:0000256" key="10">
    <source>
        <dbReference type="ARBA" id="ARBA00023002"/>
    </source>
</evidence>
<feature type="chain" id="PRO_5044872093" description="Rieske domain-containing protein" evidence="14">
    <location>
        <begin position="22"/>
        <end position="569"/>
    </location>
</feature>
<dbReference type="GO" id="GO:0046872">
    <property type="term" value="F:metal ion binding"/>
    <property type="evidence" value="ECO:0007669"/>
    <property type="project" value="UniProtKB-KW"/>
</dbReference>
<dbReference type="PANTHER" id="PTHR21266">
    <property type="entry name" value="IRON-SULFUR DOMAIN CONTAINING PROTEIN"/>
    <property type="match status" value="1"/>
</dbReference>
<evidence type="ECO:0000256" key="8">
    <source>
        <dbReference type="ARBA" id="ARBA00022946"/>
    </source>
</evidence>
<keyword evidence="9" id="KW-1133">Transmembrane helix</keyword>
<dbReference type="Gene3D" id="3.90.380.10">
    <property type="entry name" value="Naphthalene 1,2-dioxygenase Alpha Subunit, Chain A, domain 1"/>
    <property type="match status" value="1"/>
</dbReference>
<keyword evidence="3" id="KW-0150">Chloroplast</keyword>
<keyword evidence="11" id="KW-0408">Iron</keyword>
<comment type="subcellular location">
    <subcellularLocation>
        <location evidence="2">Membrane</location>
    </subcellularLocation>
    <subcellularLocation>
        <location evidence="1">Plastid</location>
        <location evidence="1">Chloroplast</location>
    </subcellularLocation>
</comment>
<evidence type="ECO:0000259" key="15">
    <source>
        <dbReference type="PROSITE" id="PS51296"/>
    </source>
</evidence>
<keyword evidence="5" id="KW-0812">Transmembrane</keyword>
<organism evidence="16 17">
    <name type="scientific">Stephanodiscus triporus</name>
    <dbReference type="NCBI Taxonomy" id="2934178"/>
    <lineage>
        <taxon>Eukaryota</taxon>
        <taxon>Sar</taxon>
        <taxon>Stramenopiles</taxon>
        <taxon>Ochrophyta</taxon>
        <taxon>Bacillariophyta</taxon>
        <taxon>Coscinodiscophyceae</taxon>
        <taxon>Thalassiosirophycidae</taxon>
        <taxon>Stephanodiscales</taxon>
        <taxon>Stephanodiscaceae</taxon>
        <taxon>Stephanodiscus</taxon>
    </lineage>
</organism>
<dbReference type="GO" id="GO:0009507">
    <property type="term" value="C:chloroplast"/>
    <property type="evidence" value="ECO:0007669"/>
    <property type="project" value="UniProtKB-SubCell"/>
</dbReference>
<dbReference type="InterPro" id="IPR013626">
    <property type="entry name" value="PaO"/>
</dbReference>
<dbReference type="SUPFAM" id="SSF55961">
    <property type="entry name" value="Bet v1-like"/>
    <property type="match status" value="1"/>
</dbReference>
<evidence type="ECO:0000256" key="11">
    <source>
        <dbReference type="ARBA" id="ARBA00023004"/>
    </source>
</evidence>
<keyword evidence="6" id="KW-0001">2Fe-2S</keyword>
<dbReference type="AlphaFoldDB" id="A0ABD3P4F3"/>
<evidence type="ECO:0000313" key="17">
    <source>
        <dbReference type="Proteomes" id="UP001530315"/>
    </source>
</evidence>
<evidence type="ECO:0000256" key="6">
    <source>
        <dbReference type="ARBA" id="ARBA00022714"/>
    </source>
</evidence>
<dbReference type="GO" id="GO:0016020">
    <property type="term" value="C:membrane"/>
    <property type="evidence" value="ECO:0007669"/>
    <property type="project" value="UniProtKB-SubCell"/>
</dbReference>
<keyword evidence="7" id="KW-0479">Metal-binding</keyword>
<keyword evidence="8" id="KW-0809">Transit peptide</keyword>
<keyword evidence="14" id="KW-0732">Signal</keyword>
<dbReference type="Gene3D" id="2.102.10.10">
    <property type="entry name" value="Rieske [2Fe-2S] iron-sulphur domain"/>
    <property type="match status" value="1"/>
</dbReference>
<feature type="domain" description="Rieske" evidence="15">
    <location>
        <begin position="72"/>
        <end position="184"/>
    </location>
</feature>
<sequence>MMATTPRLAAAIACLIARSDAFSPSPAGGAGTTSLRDLRSPAFVMIDDANVAAEDEGDSSSPFADFDYYAHWYPVNWAHNLVLNRPQKVTVFDVDYVVARISDTEVIAMVDECPHKAAALSEGRVTPSGNFQCAYHGWSFDGTTGECVEIPQVVRPDGTMPPKVPSRSRGKAVPAMIHQEMVWLFPGGGLERALLADPPPSVEEYDAKNWEISKTVRDMPVDWPIVISNICDADHGLFAHQAKAFDLYTASEEYPVEVREDFPNERRGWALHTMVEATEKLLKVNAGLRPTKKAKDSNKGPQNITATSVLYAPGLRHAKRVDANGETSYVGYYYVCPVGVGRSRFFGGGYTKKAPPQWLTNLFLHNFLDQDTYLLATQQKNILPREAAEVRELMASTKGTADELTGMAMTTRRKMFCYASPSEKAGMRIEQFWDATLLRSPNRIKRLLQLDAAGAFSETPPRSVVLDRERQFLDLSPEARDVVKNCESVIRKTKLASALVVLAKVLTMSWRRAKAYDSVLKPIAVTAVLGISSLASFLAGKLKREHYFKYTKDYQVKDMNKIPTVWMDK</sequence>
<dbReference type="Pfam" id="PF00355">
    <property type="entry name" value="Rieske"/>
    <property type="match status" value="1"/>
</dbReference>
<protein>
    <recommendedName>
        <fullName evidence="15">Rieske domain-containing protein</fullName>
    </recommendedName>
</protein>
<dbReference type="InterPro" id="IPR050584">
    <property type="entry name" value="Cholesterol_7-desaturase"/>
</dbReference>
<dbReference type="PROSITE" id="PS51296">
    <property type="entry name" value="RIESKE"/>
    <property type="match status" value="1"/>
</dbReference>
<dbReference type="GO" id="GO:0016491">
    <property type="term" value="F:oxidoreductase activity"/>
    <property type="evidence" value="ECO:0007669"/>
    <property type="project" value="UniProtKB-KW"/>
</dbReference>